<evidence type="ECO:0000256" key="3">
    <source>
        <dbReference type="ARBA" id="ARBA00022989"/>
    </source>
</evidence>
<evidence type="ECO:0000256" key="4">
    <source>
        <dbReference type="ARBA" id="ARBA00023136"/>
    </source>
</evidence>
<dbReference type="PANTHER" id="PTHR11266">
    <property type="entry name" value="PEROXISOMAL MEMBRANE PROTEIN 2, PXMP2 MPV17"/>
    <property type="match status" value="1"/>
</dbReference>
<dbReference type="InterPro" id="IPR007248">
    <property type="entry name" value="Mpv17_PMP22"/>
</dbReference>
<keyword evidence="4" id="KW-0472">Membrane</keyword>
<organismHost>
    <name type="scientific">Paramecium bursaria</name>
    <dbReference type="NCBI Taxonomy" id="74790"/>
</organismHost>
<proteinExistence type="predicted"/>
<gene>
    <name evidence="5" type="primary">M179L</name>
    <name evidence="5" type="ORF">MT325_M179L</name>
</gene>
<dbReference type="EMBL" id="DQ491001">
    <property type="protein sequence ID" value="ABT13733.1"/>
    <property type="molecule type" value="Genomic_DNA"/>
</dbReference>
<accession>A7ITQ9</accession>
<organism evidence="5 6">
    <name type="scientific">Paramecium bursaria Chlorella virus MT325</name>
    <name type="common">PBCV-MT325</name>
    <dbReference type="NCBI Taxonomy" id="346932"/>
    <lineage>
        <taxon>Viruses</taxon>
        <taxon>Varidnaviria</taxon>
        <taxon>Bamfordvirae</taxon>
        <taxon>Nucleocytoviricota</taxon>
        <taxon>Megaviricetes</taxon>
        <taxon>Algavirales</taxon>
        <taxon>Phycodnaviridae</taxon>
        <taxon>Chlorovirus</taxon>
        <taxon>Chlorovirus conductrix</taxon>
        <taxon>Paramecium bursaria Chlorella virus A1</taxon>
    </lineage>
</organism>
<dbReference type="PANTHER" id="PTHR11266:SF91">
    <property type="entry name" value="EXPRESSED PROTEIN"/>
    <property type="match status" value="1"/>
</dbReference>
<keyword evidence="2" id="KW-0812">Transmembrane</keyword>
<dbReference type="PROSITE" id="PS51257">
    <property type="entry name" value="PROKAR_LIPOPROTEIN"/>
    <property type="match status" value="1"/>
</dbReference>
<sequence length="161" mass="18287">MNIPWKVHQNAMLAGGIACGVDVTLQWMKSKRIDFKQTARIVSFSALSTYPQASYFNAIDRIFYKKTLQSVINKTLTNQFVFAPINLSCAIAWNLAFQQKTHLISNKIKTSMVPSMVEGSSYWIPINILAFSMVPASHRIAFFKLAGIPYKVMFNMRVNKK</sequence>
<evidence type="ECO:0000256" key="2">
    <source>
        <dbReference type="ARBA" id="ARBA00022692"/>
    </source>
</evidence>
<dbReference type="Proteomes" id="UP000246715">
    <property type="component" value="Segment"/>
</dbReference>
<evidence type="ECO:0000256" key="1">
    <source>
        <dbReference type="ARBA" id="ARBA00004141"/>
    </source>
</evidence>
<reference evidence="5 6" key="1">
    <citation type="journal article" date="2007" name="Virology">
        <title>Sequence and annotation of the 314-kb MT325 and the 321-kb FR483 viruses that infect Chlorella Pbi.</title>
        <authorList>
            <person name="Fitzgerald L.A."/>
            <person name="Graves M.V."/>
            <person name="Li X."/>
            <person name="Feldblyum T."/>
            <person name="Hartigan J."/>
            <person name="Van Etten J.L."/>
        </authorList>
    </citation>
    <scope>NUCLEOTIDE SEQUENCE [LARGE SCALE GENOMIC DNA]</scope>
    <source>
        <strain evidence="5 6">MT325</strain>
    </source>
</reference>
<name>A7ITQ9_PBCVM</name>
<evidence type="ECO:0000313" key="6">
    <source>
        <dbReference type="Proteomes" id="UP000246715"/>
    </source>
</evidence>
<dbReference type="GO" id="GO:0016020">
    <property type="term" value="C:membrane"/>
    <property type="evidence" value="ECO:0007669"/>
    <property type="project" value="UniProtKB-SubCell"/>
</dbReference>
<dbReference type="Pfam" id="PF04117">
    <property type="entry name" value="Mpv17_PMP22"/>
    <property type="match status" value="1"/>
</dbReference>
<evidence type="ECO:0000313" key="5">
    <source>
        <dbReference type="EMBL" id="ABT13733.1"/>
    </source>
</evidence>
<comment type="subcellular location">
    <subcellularLocation>
        <location evidence="1">Membrane</location>
        <topology evidence="1">Multi-pass membrane protein</topology>
    </subcellularLocation>
</comment>
<protein>
    <submittedName>
        <fullName evidence="5">Uncharacterized protein M179L</fullName>
    </submittedName>
</protein>
<keyword evidence="3" id="KW-1133">Transmembrane helix</keyword>